<evidence type="ECO:0000313" key="8">
    <source>
        <dbReference type="Proteomes" id="UP000242457"/>
    </source>
</evidence>
<feature type="signal peptide" evidence="6">
    <location>
        <begin position="1"/>
        <end position="22"/>
    </location>
</feature>
<sequence>MPPRDLTPFATCLIAIFSIAVCQTNCPATCLCHLDQIPSTVMCAGQGLDAFPGNMSDLITRLDLSGNAVTRIPGDEINRLVELEILNLARNRITSLPDDVSSLKSLRELDLSGNVIKGTSDIRSLGQLPSLKVLYLSRNPLSALDGLISRSLETLDASQCEIRALNNSSLDGLPQLTMLTLAGNPLTTIHDTWSPKLKQLDVSDCQLNYLGPDTLYGFPELDELLLSNNPTLVYSTRQETNSTLTHPKLRKLDASRCNLDRPGLHGFPSLIYARLTRNAIRILPDRIFAKNRQLGFLYLNGNRLETLTASTFEGLVKLQTLDLSANNLEKVHPYTFHENIELKTLNLSYNAFSELPKLTSAVTILDASSNLINRLNENLFVNMPRLKSIDLSDNRIQKIPFGLKSTMLRNFDLRANRIVELGNDTFLHLPQLRSIDLSGNRLTEVPDPEIFRNNPNLDIVYLEDNPWHCDCDKLFFMYNYLTEPPKIFKQILICQSPSNVSGYSWLIACFDEWHKPLDYNKENSWGFAIIVIFSLIVLFGSFVSIRHMIKIKRRAMEQRRRLENLSLLRQTRMQIQKNPTFDRNQTQVTVQEIVEHRPEPRINPLELIEPPSYEEAVQMPRLTQSLDNLDNISTRTFSVVGSVDNIRNKQRRGRRSKRIQSENDLLRRGERRQERLRRERNNSTDNNATTLSSSQRNSRVYATRRARRQSVISDSVESGSGRIRAKPQTPRKRRQKSTVYTDNESTDDEYSKIVDMRKWIRELPEEPRSRFRKSTIESDFSTD</sequence>
<dbReference type="PRINTS" id="PR00019">
    <property type="entry name" value="LEURICHRPT"/>
</dbReference>
<dbReference type="EMBL" id="KZ288365">
    <property type="protein sequence ID" value="PBC26849.1"/>
    <property type="molecule type" value="Genomic_DNA"/>
</dbReference>
<keyword evidence="5" id="KW-1133">Transmembrane helix</keyword>
<protein>
    <submittedName>
        <fullName evidence="7">Leucine-rich repeat-containing G-protein coupled receptor</fullName>
    </submittedName>
</protein>
<evidence type="ECO:0000256" key="4">
    <source>
        <dbReference type="SAM" id="MobiDB-lite"/>
    </source>
</evidence>
<dbReference type="SUPFAM" id="SSF52058">
    <property type="entry name" value="L domain-like"/>
    <property type="match status" value="2"/>
</dbReference>
<reference evidence="7 8" key="1">
    <citation type="submission" date="2014-07" db="EMBL/GenBank/DDBJ databases">
        <title>Genomic and transcriptomic analysis on Apis cerana provide comprehensive insights into honey bee biology.</title>
        <authorList>
            <person name="Diao Q."/>
            <person name="Sun L."/>
            <person name="Zheng H."/>
            <person name="Zheng H."/>
            <person name="Xu S."/>
            <person name="Wang S."/>
            <person name="Zeng Z."/>
            <person name="Hu F."/>
            <person name="Su S."/>
            <person name="Wu J."/>
        </authorList>
    </citation>
    <scope>NUCLEOTIDE SEQUENCE [LARGE SCALE GENOMIC DNA]</scope>
    <source>
        <tissue evidence="7">Pupae without intestine</tissue>
    </source>
</reference>
<dbReference type="PROSITE" id="PS51450">
    <property type="entry name" value="LRR"/>
    <property type="match status" value="7"/>
</dbReference>
<feature type="compositionally biased region" description="Polar residues" evidence="4">
    <location>
        <begin position="683"/>
        <end position="700"/>
    </location>
</feature>
<organism evidence="7 8">
    <name type="scientific">Apis cerana cerana</name>
    <name type="common">Oriental honeybee</name>
    <dbReference type="NCBI Taxonomy" id="94128"/>
    <lineage>
        <taxon>Eukaryota</taxon>
        <taxon>Metazoa</taxon>
        <taxon>Ecdysozoa</taxon>
        <taxon>Arthropoda</taxon>
        <taxon>Hexapoda</taxon>
        <taxon>Insecta</taxon>
        <taxon>Pterygota</taxon>
        <taxon>Neoptera</taxon>
        <taxon>Endopterygota</taxon>
        <taxon>Hymenoptera</taxon>
        <taxon>Apocrita</taxon>
        <taxon>Aculeata</taxon>
        <taxon>Apoidea</taxon>
        <taxon>Anthophila</taxon>
        <taxon>Apidae</taxon>
        <taxon>Apis</taxon>
    </lineage>
</organism>
<evidence type="ECO:0000313" key="7">
    <source>
        <dbReference type="EMBL" id="PBC26849.1"/>
    </source>
</evidence>
<keyword evidence="7" id="KW-0675">Receptor</keyword>
<feature type="transmembrane region" description="Helical" evidence="5">
    <location>
        <begin position="525"/>
        <end position="545"/>
    </location>
</feature>
<dbReference type="AlphaFoldDB" id="A0A2A3E6Q6"/>
<dbReference type="PANTHER" id="PTHR24373:SF387">
    <property type="entry name" value="LEUCINE-RICH REPEATS AND IMMUNOGLOBULIN-LIKE DOMAINS PROTEIN SMA-10"/>
    <property type="match status" value="1"/>
</dbReference>
<feature type="compositionally biased region" description="Basic residues" evidence="4">
    <location>
        <begin position="648"/>
        <end position="658"/>
    </location>
</feature>
<evidence type="ECO:0000256" key="1">
    <source>
        <dbReference type="ARBA" id="ARBA00022614"/>
    </source>
</evidence>
<dbReference type="SMART" id="SM00365">
    <property type="entry name" value="LRR_SD22"/>
    <property type="match status" value="5"/>
</dbReference>
<keyword evidence="8" id="KW-1185">Reference proteome</keyword>
<dbReference type="Pfam" id="PF13855">
    <property type="entry name" value="LRR_8"/>
    <property type="match status" value="4"/>
</dbReference>
<feature type="region of interest" description="Disordered" evidence="4">
    <location>
        <begin position="648"/>
        <end position="748"/>
    </location>
</feature>
<dbReference type="Gene3D" id="3.80.10.10">
    <property type="entry name" value="Ribonuclease Inhibitor"/>
    <property type="match status" value="4"/>
</dbReference>
<evidence type="ECO:0000256" key="6">
    <source>
        <dbReference type="SAM" id="SignalP"/>
    </source>
</evidence>
<evidence type="ECO:0000256" key="2">
    <source>
        <dbReference type="ARBA" id="ARBA00022729"/>
    </source>
</evidence>
<dbReference type="InterPro" id="IPR001611">
    <property type="entry name" value="Leu-rich_rpt"/>
</dbReference>
<keyword evidence="2 6" id="KW-0732">Signal</keyword>
<dbReference type="Proteomes" id="UP000242457">
    <property type="component" value="Unassembled WGS sequence"/>
</dbReference>
<dbReference type="SMART" id="SM00364">
    <property type="entry name" value="LRR_BAC"/>
    <property type="match status" value="4"/>
</dbReference>
<dbReference type="InterPro" id="IPR050328">
    <property type="entry name" value="Dev_Immune_Receptor"/>
</dbReference>
<gene>
    <name evidence="7" type="ORF">APICC_07033</name>
</gene>
<keyword evidence="5" id="KW-0472">Membrane</keyword>
<keyword evidence="5" id="KW-0812">Transmembrane</keyword>
<evidence type="ECO:0000256" key="5">
    <source>
        <dbReference type="SAM" id="Phobius"/>
    </source>
</evidence>
<dbReference type="PANTHER" id="PTHR24373">
    <property type="entry name" value="SLIT RELATED LEUCINE-RICH REPEAT NEURONAL PROTEIN"/>
    <property type="match status" value="1"/>
</dbReference>
<evidence type="ECO:0000256" key="3">
    <source>
        <dbReference type="ARBA" id="ARBA00022737"/>
    </source>
</evidence>
<keyword evidence="3" id="KW-0677">Repeat</keyword>
<feature type="compositionally biased region" description="Basic and acidic residues" evidence="4">
    <location>
        <begin position="659"/>
        <end position="682"/>
    </location>
</feature>
<name>A0A2A3E6Q6_APICC</name>
<dbReference type="STRING" id="94128.A0A2A3E6Q6"/>
<keyword evidence="1" id="KW-0433">Leucine-rich repeat</keyword>
<feature type="chain" id="PRO_5012517017" evidence="6">
    <location>
        <begin position="23"/>
        <end position="783"/>
    </location>
</feature>
<feature type="region of interest" description="Disordered" evidence="4">
    <location>
        <begin position="764"/>
        <end position="783"/>
    </location>
</feature>
<feature type="compositionally biased region" description="Basic residues" evidence="4">
    <location>
        <begin position="723"/>
        <end position="736"/>
    </location>
</feature>
<accession>A0A2A3E6Q6</accession>
<dbReference type="SMART" id="SM00369">
    <property type="entry name" value="LRR_TYP"/>
    <property type="match status" value="12"/>
</dbReference>
<dbReference type="InterPro" id="IPR032675">
    <property type="entry name" value="LRR_dom_sf"/>
</dbReference>
<dbReference type="OrthoDB" id="1574204at2759"/>
<dbReference type="InterPro" id="IPR003591">
    <property type="entry name" value="Leu-rich_rpt_typical-subtyp"/>
</dbReference>
<proteinExistence type="predicted"/>